<dbReference type="GeneID" id="33553953"/>
<dbReference type="AlphaFoldDB" id="A0A1Y1UAF3"/>
<gene>
    <name evidence="1" type="ORF">BD324DRAFT_194186</name>
</gene>
<name>A0A1Y1UAF3_9TREE</name>
<proteinExistence type="predicted"/>
<dbReference type="InParanoid" id="A0A1Y1UAF3"/>
<dbReference type="Proteomes" id="UP000193218">
    <property type="component" value="Unassembled WGS sequence"/>
</dbReference>
<protein>
    <submittedName>
        <fullName evidence="1">Uncharacterized protein</fullName>
    </submittedName>
</protein>
<comment type="caution">
    <text evidence="1">The sequence shown here is derived from an EMBL/GenBank/DDBJ whole genome shotgun (WGS) entry which is preliminary data.</text>
</comment>
<sequence length="155" mass="17416">MMSATGDMSERQGKRVVQWLSLTSFVEVDAYLLYTVCHSADRASDGIRRPELIERLFCVTAGPSNGFRLKRLCPSAHVCVDRRKRGQLKDRRMIMWMHGNPLPSDKGASASDELYEVFRLGGPGCHFLFGAKGEFELEGAQIINLAPPLRWPYGL</sequence>
<evidence type="ECO:0000313" key="1">
    <source>
        <dbReference type="EMBL" id="ORX34055.1"/>
    </source>
</evidence>
<evidence type="ECO:0000313" key="2">
    <source>
        <dbReference type="Proteomes" id="UP000193218"/>
    </source>
</evidence>
<dbReference type="RefSeq" id="XP_021868343.1">
    <property type="nucleotide sequence ID" value="XM_022012145.1"/>
</dbReference>
<accession>A0A1Y1UAF3</accession>
<reference evidence="1 2" key="1">
    <citation type="submission" date="2017-03" db="EMBL/GenBank/DDBJ databases">
        <title>Widespread Adenine N6-methylation of Active Genes in Fungi.</title>
        <authorList>
            <consortium name="DOE Joint Genome Institute"/>
            <person name="Mondo S.J."/>
            <person name="Dannebaum R.O."/>
            <person name="Kuo R.C."/>
            <person name="Louie K.B."/>
            <person name="Bewick A.J."/>
            <person name="Labutti K."/>
            <person name="Haridas S."/>
            <person name="Kuo A."/>
            <person name="Salamov A."/>
            <person name="Ahrendt S.R."/>
            <person name="Lau R."/>
            <person name="Bowen B.P."/>
            <person name="Lipzen A."/>
            <person name="Sullivan W."/>
            <person name="Andreopoulos W.B."/>
            <person name="Clum A."/>
            <person name="Lindquist E."/>
            <person name="Daum C."/>
            <person name="Northen T.R."/>
            <person name="Ramamoorthy G."/>
            <person name="Schmitz R.J."/>
            <person name="Gryganskyi A."/>
            <person name="Culley D."/>
            <person name="Magnuson J."/>
            <person name="James T.Y."/>
            <person name="O'Malley M.A."/>
            <person name="Stajich J.E."/>
            <person name="Spatafora J.W."/>
            <person name="Visel A."/>
            <person name="Grigoriev I.V."/>
        </authorList>
    </citation>
    <scope>NUCLEOTIDE SEQUENCE [LARGE SCALE GENOMIC DNA]</scope>
    <source>
        <strain evidence="1 2">NRRL Y-17943</strain>
    </source>
</reference>
<dbReference type="EMBL" id="NBSH01000016">
    <property type="protein sequence ID" value="ORX34055.1"/>
    <property type="molecule type" value="Genomic_DNA"/>
</dbReference>
<keyword evidence="2" id="KW-1185">Reference proteome</keyword>
<organism evidence="1 2">
    <name type="scientific">Kockovaella imperatae</name>
    <dbReference type="NCBI Taxonomy" id="4999"/>
    <lineage>
        <taxon>Eukaryota</taxon>
        <taxon>Fungi</taxon>
        <taxon>Dikarya</taxon>
        <taxon>Basidiomycota</taxon>
        <taxon>Agaricomycotina</taxon>
        <taxon>Tremellomycetes</taxon>
        <taxon>Tremellales</taxon>
        <taxon>Cuniculitremaceae</taxon>
        <taxon>Kockovaella</taxon>
    </lineage>
</organism>